<reference evidence="1 2" key="1">
    <citation type="submission" date="2020-07" db="EMBL/GenBank/DDBJ databases">
        <title>Draft genome sequence of four isobutane-metabolizing strains capable of cometabolically degrading diverse ether contaminants.</title>
        <authorList>
            <person name="Chen W."/>
            <person name="Faulkner N."/>
            <person name="Smith C."/>
            <person name="Hyman M."/>
        </authorList>
    </citation>
    <scope>NUCLEOTIDE SEQUENCE [LARGE SCALE GENOMIC DNA]</scope>
    <source>
        <strain evidence="1 2">2A</strain>
    </source>
</reference>
<dbReference type="EMBL" id="CP059894">
    <property type="protein sequence ID" value="QNJ91186.1"/>
    <property type="molecule type" value="Genomic_DNA"/>
</dbReference>
<name>A0A7G8PA20_9MYCO</name>
<organism evidence="1 2">
    <name type="scientific">Mycolicibacterium fluoranthenivorans</name>
    <dbReference type="NCBI Taxonomy" id="258505"/>
    <lineage>
        <taxon>Bacteria</taxon>
        <taxon>Bacillati</taxon>
        <taxon>Actinomycetota</taxon>
        <taxon>Actinomycetes</taxon>
        <taxon>Mycobacteriales</taxon>
        <taxon>Mycobacteriaceae</taxon>
        <taxon>Mycolicibacterium</taxon>
    </lineage>
</organism>
<sequence length="418" mass="44845">MARPQVDEAHFVNIEAQETTDVVHPITLQNAHEVFQRWLGSEYDTDALDAMLAAVAVERLDGDPLWLLLISGPGNAKTETVQATDGVDAVITSTISSAGALLSGTPLKERADNATGGLLRKLEPRGVLVVKDVTSILSMSGDARAEVLAALREVYDGRWSRNVGTNGGLTLHWRGRIALVGAVTTAWDKAHAVVSSMGDRFVLIRINSNQGRLSAGRQAIANTGSEVQMRAELAHAVAGVIAGMDHTPTVVTDVEQDVLLAAADLVTLARTAVDFDGSGNVADAHAPEMPTRFAKQLTQVVRGGVAIGMDRTSALRLAIRCARDSMPPMRLAIIDDVANHPRSLTADIRRRIDKPHNTVDRQLQALHMLGLVTVEEVPHGEKTRWLHSLSGEVDPRVLSLDSLPNSAVHAPDPHMGEM</sequence>
<evidence type="ECO:0000313" key="2">
    <source>
        <dbReference type="Proteomes" id="UP000515498"/>
    </source>
</evidence>
<evidence type="ECO:0000313" key="1">
    <source>
        <dbReference type="EMBL" id="QNJ91186.1"/>
    </source>
</evidence>
<proteinExistence type="predicted"/>
<accession>A0A7G8PA20</accession>
<gene>
    <name evidence="1" type="ORF">HZU40_23625</name>
</gene>
<dbReference type="InterPro" id="IPR036390">
    <property type="entry name" value="WH_DNA-bd_sf"/>
</dbReference>
<dbReference type="Proteomes" id="UP000515498">
    <property type="component" value="Chromosome"/>
</dbReference>
<dbReference type="AlphaFoldDB" id="A0A7G8PA20"/>
<dbReference type="SUPFAM" id="SSF46785">
    <property type="entry name" value="Winged helix' DNA-binding domain"/>
    <property type="match status" value="1"/>
</dbReference>
<protein>
    <submittedName>
        <fullName evidence="1">ArsR family transcriptional regulator</fullName>
    </submittedName>
</protein>
<dbReference type="RefSeq" id="WP_187095998.1">
    <property type="nucleotide sequence ID" value="NZ_CP059894.1"/>
</dbReference>
<dbReference type="KEGG" id="mflu:HZU40_23625"/>